<organism evidence="1 2">
    <name type="scientific">Allofranklinella schreckenbergeri</name>
    <dbReference type="NCBI Taxonomy" id="1076744"/>
    <lineage>
        <taxon>Bacteria</taxon>
        <taxon>Pseudomonadati</taxon>
        <taxon>Pseudomonadota</taxon>
        <taxon>Betaproteobacteria</taxon>
        <taxon>Burkholderiales</taxon>
        <taxon>Comamonadaceae</taxon>
        <taxon>Allofranklinella</taxon>
    </lineage>
</organism>
<dbReference type="GO" id="GO:0003677">
    <property type="term" value="F:DNA binding"/>
    <property type="evidence" value="ECO:0007669"/>
    <property type="project" value="TreeGrafter"/>
</dbReference>
<sequence length="109" mass="11859">MSDYTNAGQQRLLRLIDLLSGHEVNGLELIGIAKALGQSPSAVTRDLDNLRTAGWAERHPNGRTWRLTPHVIQISQRYLTALQAGAAQLQGVSQRYGGPVSLGDFSIHS</sequence>
<dbReference type="PANTHER" id="PTHR30136:SF35">
    <property type="entry name" value="HTH-TYPE TRANSCRIPTIONAL REGULATOR RV1719"/>
    <property type="match status" value="1"/>
</dbReference>
<evidence type="ECO:0000313" key="2">
    <source>
        <dbReference type="Proteomes" id="UP000281171"/>
    </source>
</evidence>
<dbReference type="GO" id="GO:0003700">
    <property type="term" value="F:DNA-binding transcription factor activity"/>
    <property type="evidence" value="ECO:0007669"/>
    <property type="project" value="TreeGrafter"/>
</dbReference>
<accession>A0A3M6QWT5</accession>
<evidence type="ECO:0000313" key="1">
    <source>
        <dbReference type="EMBL" id="RMX07443.1"/>
    </source>
</evidence>
<proteinExistence type="predicted"/>
<gene>
    <name evidence="1" type="ORF">EBQ24_08910</name>
</gene>
<dbReference type="RefSeq" id="WP_122248581.1">
    <property type="nucleotide sequence ID" value="NZ_RDQK01000020.1"/>
</dbReference>
<dbReference type="InterPro" id="IPR036388">
    <property type="entry name" value="WH-like_DNA-bd_sf"/>
</dbReference>
<dbReference type="Proteomes" id="UP000281171">
    <property type="component" value="Unassembled WGS sequence"/>
</dbReference>
<dbReference type="InterPro" id="IPR050707">
    <property type="entry name" value="HTH_MetabolicPath_Reg"/>
</dbReference>
<dbReference type="InterPro" id="IPR036390">
    <property type="entry name" value="WH_DNA-bd_sf"/>
</dbReference>
<dbReference type="GO" id="GO:0045892">
    <property type="term" value="P:negative regulation of DNA-templated transcription"/>
    <property type="evidence" value="ECO:0007669"/>
    <property type="project" value="TreeGrafter"/>
</dbReference>
<reference evidence="1 2" key="1">
    <citation type="submission" date="2018-10" db="EMBL/GenBank/DDBJ databases">
        <title>Comamonadaceae CDC group NO-1 genome sequencing and assembly.</title>
        <authorList>
            <person name="Bernier A.-M."/>
            <person name="Bernard K."/>
        </authorList>
    </citation>
    <scope>NUCLEOTIDE SEQUENCE [LARGE SCALE GENOMIC DNA]</scope>
    <source>
        <strain evidence="1 2">NML180581</strain>
    </source>
</reference>
<name>A0A3M6QWT5_9BURK</name>
<dbReference type="Gene3D" id="1.10.10.10">
    <property type="entry name" value="Winged helix-like DNA-binding domain superfamily/Winged helix DNA-binding domain"/>
    <property type="match status" value="1"/>
</dbReference>
<dbReference type="PANTHER" id="PTHR30136">
    <property type="entry name" value="HELIX-TURN-HELIX TRANSCRIPTIONAL REGULATOR, ICLR FAMILY"/>
    <property type="match status" value="1"/>
</dbReference>
<dbReference type="EMBL" id="RDQK01000020">
    <property type="protein sequence ID" value="RMX07443.1"/>
    <property type="molecule type" value="Genomic_DNA"/>
</dbReference>
<dbReference type="SUPFAM" id="SSF46785">
    <property type="entry name" value="Winged helix' DNA-binding domain"/>
    <property type="match status" value="1"/>
</dbReference>
<dbReference type="AlphaFoldDB" id="A0A3M6QWT5"/>
<protein>
    <submittedName>
        <fullName evidence="1">IclR family transcriptional regulator</fullName>
    </submittedName>
</protein>
<comment type="caution">
    <text evidence="1">The sequence shown here is derived from an EMBL/GenBank/DDBJ whole genome shotgun (WGS) entry which is preliminary data.</text>
</comment>